<protein>
    <submittedName>
        <fullName evidence="1">Uncharacterized protein</fullName>
    </submittedName>
</protein>
<reference evidence="1 2" key="1">
    <citation type="journal article" date="2008" name="PLoS ONE">
        <title>Genome sequence of Brucella abortus vaccine strain S19 compared to virulent strains yields candidate virulence genes.</title>
        <authorList>
            <person name="Crasta O.R."/>
            <person name="Folkerts O."/>
            <person name="Fei Z."/>
            <person name="Mane S.P."/>
            <person name="Evans C."/>
            <person name="Martino-Catt S."/>
            <person name="Bricker B."/>
            <person name="Yu G."/>
            <person name="Du L."/>
            <person name="Sobral B.W."/>
        </authorList>
    </citation>
    <scope>NUCLEOTIDE SEQUENCE [LARGE SCALE GENOMIC DNA]</scope>
    <source>
        <strain evidence="1 2">S19</strain>
    </source>
</reference>
<gene>
    <name evidence="1" type="ordered locus">BAbS19_I07330</name>
</gene>
<name>A0A0F6AQ74_BRUA1</name>
<evidence type="ECO:0000313" key="2">
    <source>
        <dbReference type="Proteomes" id="UP000002565"/>
    </source>
</evidence>
<evidence type="ECO:0000313" key="1">
    <source>
        <dbReference type="EMBL" id="ACD72257.1"/>
    </source>
</evidence>
<organism evidence="1 2">
    <name type="scientific">Brucella abortus (strain S19)</name>
    <dbReference type="NCBI Taxonomy" id="430066"/>
    <lineage>
        <taxon>Bacteria</taxon>
        <taxon>Pseudomonadati</taxon>
        <taxon>Pseudomonadota</taxon>
        <taxon>Alphaproteobacteria</taxon>
        <taxon>Hyphomicrobiales</taxon>
        <taxon>Brucellaceae</taxon>
        <taxon>Brucella/Ochrobactrum group</taxon>
        <taxon>Brucella</taxon>
    </lineage>
</organism>
<dbReference type="HOGENOM" id="CLU_3181003_0_0_5"/>
<dbReference type="KEGG" id="bmc:BAbS19_I07330"/>
<dbReference type="Proteomes" id="UP000002565">
    <property type="component" value="Chromosome 1"/>
</dbReference>
<proteinExistence type="predicted"/>
<sequence>MRFQGPVSEGGTFLPVPLQNAYLGFYGLIMSPGPVFKPGAPRLEDQ</sequence>
<accession>A0A0F6AQ74</accession>
<dbReference type="AlphaFoldDB" id="A0A0F6AQ74"/>
<dbReference type="EMBL" id="CP000887">
    <property type="protein sequence ID" value="ACD72257.1"/>
    <property type="molecule type" value="Genomic_DNA"/>
</dbReference>